<sequence>MNFLEKSSIQLHSGITTLRYPASARCLAKHMFFTPQNLPYQFQLIPLRSFVSFTQKCHSMCYPHLIVWQFAKYRSRFSG</sequence>
<evidence type="ECO:0000313" key="2">
    <source>
        <dbReference type="Proteomes" id="UP000230233"/>
    </source>
</evidence>
<proteinExistence type="predicted"/>
<accession>A0A2G5T094</accession>
<name>A0A2G5T094_9PELO</name>
<comment type="caution">
    <text evidence="1">The sequence shown here is derived from an EMBL/GenBank/DDBJ whole genome shotgun (WGS) entry which is preliminary data.</text>
</comment>
<organism evidence="1 2">
    <name type="scientific">Caenorhabditis nigoni</name>
    <dbReference type="NCBI Taxonomy" id="1611254"/>
    <lineage>
        <taxon>Eukaryota</taxon>
        <taxon>Metazoa</taxon>
        <taxon>Ecdysozoa</taxon>
        <taxon>Nematoda</taxon>
        <taxon>Chromadorea</taxon>
        <taxon>Rhabditida</taxon>
        <taxon>Rhabditina</taxon>
        <taxon>Rhabditomorpha</taxon>
        <taxon>Rhabditoidea</taxon>
        <taxon>Rhabditidae</taxon>
        <taxon>Peloderinae</taxon>
        <taxon>Caenorhabditis</taxon>
    </lineage>
</organism>
<evidence type="ECO:0000313" key="1">
    <source>
        <dbReference type="EMBL" id="PIC20643.1"/>
    </source>
</evidence>
<dbReference type="AlphaFoldDB" id="A0A2G5T094"/>
<keyword evidence="2" id="KW-1185">Reference proteome</keyword>
<dbReference type="EMBL" id="PDUG01000006">
    <property type="protein sequence ID" value="PIC20643.1"/>
    <property type="molecule type" value="Genomic_DNA"/>
</dbReference>
<protein>
    <submittedName>
        <fullName evidence="1">Uncharacterized protein</fullName>
    </submittedName>
</protein>
<dbReference type="Proteomes" id="UP000230233">
    <property type="component" value="Chromosome X"/>
</dbReference>
<reference evidence="2" key="1">
    <citation type="submission" date="2017-10" db="EMBL/GenBank/DDBJ databases">
        <title>Rapid genome shrinkage in a self-fertile nematode reveals novel sperm competition proteins.</title>
        <authorList>
            <person name="Yin D."/>
            <person name="Schwarz E.M."/>
            <person name="Thomas C.G."/>
            <person name="Felde R.L."/>
            <person name="Korf I.F."/>
            <person name="Cutter A.D."/>
            <person name="Schartner C.M."/>
            <person name="Ralston E.J."/>
            <person name="Meyer B.J."/>
            <person name="Haag E.S."/>
        </authorList>
    </citation>
    <scope>NUCLEOTIDE SEQUENCE [LARGE SCALE GENOMIC DNA]</scope>
    <source>
        <strain evidence="2">JU1422</strain>
    </source>
</reference>
<gene>
    <name evidence="1" type="primary">Cnig_chr_X.g25767</name>
    <name evidence="1" type="ORF">B9Z55_025767</name>
</gene>